<keyword evidence="1" id="KW-0812">Transmembrane</keyword>
<organism evidence="2 3">
    <name type="scientific">Silvanigrella paludirubra</name>
    <dbReference type="NCBI Taxonomy" id="2499159"/>
    <lineage>
        <taxon>Bacteria</taxon>
        <taxon>Pseudomonadati</taxon>
        <taxon>Bdellovibrionota</taxon>
        <taxon>Oligoflexia</taxon>
        <taxon>Silvanigrellales</taxon>
        <taxon>Silvanigrellaceae</taxon>
        <taxon>Silvanigrella</taxon>
    </lineage>
</organism>
<evidence type="ECO:0008006" key="4">
    <source>
        <dbReference type="Google" id="ProtNLM"/>
    </source>
</evidence>
<dbReference type="PANTHER" id="PTHR38482:SF1">
    <property type="entry name" value="DMT FAMILY PROTEIN"/>
    <property type="match status" value="1"/>
</dbReference>
<keyword evidence="3" id="KW-1185">Reference proteome</keyword>
<dbReference type="PANTHER" id="PTHR38482">
    <property type="entry name" value="DMT FAMILY PROTEIN"/>
    <property type="match status" value="1"/>
</dbReference>
<dbReference type="EMBL" id="WFLM01000009">
    <property type="protein sequence ID" value="KAB8035818.1"/>
    <property type="molecule type" value="Genomic_DNA"/>
</dbReference>
<dbReference type="Proteomes" id="UP000437748">
    <property type="component" value="Unassembled WGS sequence"/>
</dbReference>
<dbReference type="AlphaFoldDB" id="A0A6N6VMU0"/>
<feature type="transmembrane region" description="Helical" evidence="1">
    <location>
        <begin position="93"/>
        <end position="114"/>
    </location>
</feature>
<proteinExistence type="predicted"/>
<accession>A0A6N6VMU0</accession>
<dbReference type="PIRSF" id="PIRSF021239">
    <property type="entry name" value="UCP021239"/>
    <property type="match status" value="1"/>
</dbReference>
<evidence type="ECO:0000313" key="2">
    <source>
        <dbReference type="EMBL" id="KAB8035818.1"/>
    </source>
</evidence>
<feature type="transmembrane region" description="Helical" evidence="1">
    <location>
        <begin position="31"/>
        <end position="49"/>
    </location>
</feature>
<dbReference type="OrthoDB" id="5294674at2"/>
<name>A0A6N6VMU0_9BACT</name>
<evidence type="ECO:0000313" key="3">
    <source>
        <dbReference type="Proteomes" id="UP000437748"/>
    </source>
</evidence>
<gene>
    <name evidence="2" type="ORF">GCL60_16445</name>
</gene>
<feature type="transmembrane region" description="Helical" evidence="1">
    <location>
        <begin position="69"/>
        <end position="87"/>
    </location>
</feature>
<dbReference type="RefSeq" id="WP_153421843.1">
    <property type="nucleotide sequence ID" value="NZ_WFLM01000009.1"/>
</dbReference>
<keyword evidence="1" id="KW-1133">Transmembrane helix</keyword>
<evidence type="ECO:0000256" key="1">
    <source>
        <dbReference type="SAM" id="Phobius"/>
    </source>
</evidence>
<protein>
    <recommendedName>
        <fullName evidence="4">DMT family protein</fullName>
    </recommendedName>
</protein>
<dbReference type="InterPro" id="IPR007437">
    <property type="entry name" value="DUF486"/>
</dbReference>
<dbReference type="Pfam" id="PF04342">
    <property type="entry name" value="DMT_6"/>
    <property type="match status" value="1"/>
</dbReference>
<feature type="transmembrane region" description="Helical" evidence="1">
    <location>
        <begin position="5"/>
        <end position="25"/>
    </location>
</feature>
<reference evidence="2 3" key="1">
    <citation type="submission" date="2019-10" db="EMBL/GenBank/DDBJ databases">
        <title>New species of Slilvanegrellaceae.</title>
        <authorList>
            <person name="Pitt A."/>
            <person name="Hahn M.W."/>
        </authorList>
    </citation>
    <scope>NUCLEOTIDE SEQUENCE [LARGE SCALE GENOMIC DNA]</scope>
    <source>
        <strain evidence="2 3">SP-Ram-0.45-NSY-1</strain>
    </source>
</reference>
<sequence length="116" mass="13554">MFTYLITIFLLCASSSIMIVAWYGHLKFVNSPLWIVILISWGIAFFEYLLQVPANRIGHKVMSAAQLRIIAEMFTLCAFFFFSTFYLKEKFTLNYFLSFLCIFAAVYFAFFGPFKN</sequence>
<keyword evidence="1" id="KW-0472">Membrane</keyword>
<comment type="caution">
    <text evidence="2">The sequence shown here is derived from an EMBL/GenBank/DDBJ whole genome shotgun (WGS) entry which is preliminary data.</text>
</comment>